<evidence type="ECO:0000313" key="3">
    <source>
        <dbReference type="EMBL" id="KXB08538.1"/>
    </source>
</evidence>
<feature type="coiled-coil region" evidence="1">
    <location>
        <begin position="331"/>
        <end position="358"/>
    </location>
</feature>
<keyword evidence="4" id="KW-1185">Reference proteome</keyword>
<organism evidence="3 4">
    <name type="scientific">candidate division MSBL1 archaeon SCGC-AAA382M17</name>
    <dbReference type="NCBI Taxonomy" id="1698284"/>
    <lineage>
        <taxon>Archaea</taxon>
        <taxon>Methanobacteriati</taxon>
        <taxon>Methanobacteriota</taxon>
        <taxon>candidate division MSBL1</taxon>
    </lineage>
</organism>
<dbReference type="Pfam" id="PF04851">
    <property type="entry name" value="ResIII"/>
    <property type="match status" value="1"/>
</dbReference>
<evidence type="ECO:0000259" key="2">
    <source>
        <dbReference type="Pfam" id="PF04851"/>
    </source>
</evidence>
<reference evidence="3 4" key="1">
    <citation type="journal article" date="2016" name="Sci. Rep.">
        <title>Metabolic traits of an uncultured archaeal lineage -MSBL1- from brine pools of the Red Sea.</title>
        <authorList>
            <person name="Mwirichia R."/>
            <person name="Alam I."/>
            <person name="Rashid M."/>
            <person name="Vinu M."/>
            <person name="Ba-Alawi W."/>
            <person name="Anthony Kamau A."/>
            <person name="Kamanda Ngugi D."/>
            <person name="Goker M."/>
            <person name="Klenk H.P."/>
            <person name="Bajic V."/>
            <person name="Stingl U."/>
        </authorList>
    </citation>
    <scope>NUCLEOTIDE SEQUENCE [LARGE SCALE GENOMIC DNA]</scope>
    <source>
        <strain evidence="3">SCGC-AAA382M17</strain>
    </source>
</reference>
<dbReference type="SUPFAM" id="SSF52540">
    <property type="entry name" value="P-loop containing nucleoside triphosphate hydrolases"/>
    <property type="match status" value="2"/>
</dbReference>
<dbReference type="PANTHER" id="PTHR47396">
    <property type="entry name" value="TYPE I RESTRICTION ENZYME ECOKI R PROTEIN"/>
    <property type="match status" value="1"/>
</dbReference>
<comment type="caution">
    <text evidence="3">The sequence shown here is derived from an EMBL/GenBank/DDBJ whole genome shotgun (WGS) entry which is preliminary data.</text>
</comment>
<dbReference type="PANTHER" id="PTHR47396:SF1">
    <property type="entry name" value="ATP-DEPENDENT HELICASE IRC3-RELATED"/>
    <property type="match status" value="1"/>
</dbReference>
<keyword evidence="1" id="KW-0175">Coiled coil</keyword>
<dbReference type="Proteomes" id="UP000070633">
    <property type="component" value="Unassembled WGS sequence"/>
</dbReference>
<feature type="domain" description="Helicase/UvrB N-terminal" evidence="2">
    <location>
        <begin position="39"/>
        <end position="237"/>
    </location>
</feature>
<evidence type="ECO:0000313" key="4">
    <source>
        <dbReference type="Proteomes" id="UP000070633"/>
    </source>
</evidence>
<accession>A0ABR5TKH3</accession>
<protein>
    <recommendedName>
        <fullName evidence="2">Helicase/UvrB N-terminal domain-containing protein</fullName>
    </recommendedName>
</protein>
<dbReference type="Gene3D" id="3.40.50.300">
    <property type="entry name" value="P-loop containing nucleotide triphosphate hydrolases"/>
    <property type="match status" value="2"/>
</dbReference>
<sequence length="841" mass="98459">MPEEERIDPNDLVLRLNEDTRNFDISKYEDFIMALCGDREYQMDSIRNIIKFYLSDNYKNIGELVRENYENREDFKEIFSNPDQLLEQVSFKDKLSCTIDLATATGKTWVMYGVAQIMLCEGKVDRVLVLAPSLTIKRELLEKFRKFANNDHLKNSLPNDSEYKNPRIIQSSQTIKVGDICIDNVHKTYDHVSSSIDYSLTGVGEKTLIINDEAHHLLNPKIHASRIDKQSLLEWEKFLKNEDYGFRYILNSSGTPYKGNNYFKDVLYRYSVRQAIEDRYIKDINYLEKDESKNWDEKFEAIYGNHSKNKEKYPEAKKHITIFVTNRIKRTDEIAEDIIEFLMEKEELEREKAEEKVLPVTSSSKHEENRKILETVDTPENSVEWIVSVSMLTEGWDVDNVFQIVPKEERAFNSKLLISQVLGRGLRVPPPYRDEDSPHPEVVVYNHEAWSEKIDNLVREVAEISVTITSRILEERDEYNFNLYLMDPKKRIGKKKVKASENDISLPKTFGLKSESDIREQRYRSADTGEETVRRTEVPIKKYTVEEAANDIYNHILLADKSHGTKFSEKIDKSYIKTILEKELEDIGEDKVTEDNLQRAKNSFNVIYRKVTGYRPVIEPAYKKPRKINTSEMSTSHISLSELKRNKAVIYSKESLEASSEKEKDKINEAVNESKVKNMIVDDGVYKTPLNITFLQFSNEIDFGKRLKREENADNIDAWVKSRDKGFYPIPYIYRPGTHSKQKKFNPDFLIKKGDDILVIEIKSDEDTSLKNQAKLRGAKNYFEKLNEEVDDQNYHFYFLSPSDFTGFLDEVIRKENYEKRYKLHADLLKKARAEVKEERQ</sequence>
<name>A0ABR5TKH3_9EURY</name>
<dbReference type="InterPro" id="IPR006935">
    <property type="entry name" value="Helicase/UvrB_N"/>
</dbReference>
<gene>
    <name evidence="3" type="ORF">AKJ55_00800</name>
</gene>
<proteinExistence type="predicted"/>
<dbReference type="InterPro" id="IPR027417">
    <property type="entry name" value="P-loop_NTPase"/>
</dbReference>
<dbReference type="EMBL" id="LHYI01000014">
    <property type="protein sequence ID" value="KXB08538.1"/>
    <property type="molecule type" value="Genomic_DNA"/>
</dbReference>
<dbReference type="InterPro" id="IPR050742">
    <property type="entry name" value="Helicase_Restrict-Modif_Enz"/>
</dbReference>
<evidence type="ECO:0000256" key="1">
    <source>
        <dbReference type="SAM" id="Coils"/>
    </source>
</evidence>